<dbReference type="RefSeq" id="WP_209455304.1">
    <property type="nucleotide sequence ID" value="NZ_BAAACS010000017.1"/>
</dbReference>
<dbReference type="Proteomes" id="UP000767291">
    <property type="component" value="Unassembled WGS sequence"/>
</dbReference>
<dbReference type="Gene3D" id="3.30.70.100">
    <property type="match status" value="1"/>
</dbReference>
<dbReference type="EMBL" id="JAGGJX010000001">
    <property type="protein sequence ID" value="MBP1853623.1"/>
    <property type="molecule type" value="Genomic_DNA"/>
</dbReference>
<sequence>MSCVLCIKLVERSVCKLSGILNQNLNIEYDNSKVKFNNIKGAIKKAGFGILEGNKHEIFNHNCKRKEEKKWKKY</sequence>
<evidence type="ECO:0000313" key="1">
    <source>
        <dbReference type="EMBL" id="MBP1853623.1"/>
    </source>
</evidence>
<protein>
    <submittedName>
        <fullName evidence="1">Copper chaperone CopZ</fullName>
    </submittedName>
</protein>
<name>A0ABS4E6P6_9FIRM</name>
<dbReference type="SUPFAM" id="SSF55008">
    <property type="entry name" value="HMA, heavy metal-associated domain"/>
    <property type="match status" value="1"/>
</dbReference>
<proteinExistence type="predicted"/>
<dbReference type="InterPro" id="IPR036163">
    <property type="entry name" value="HMA_dom_sf"/>
</dbReference>
<evidence type="ECO:0000313" key="2">
    <source>
        <dbReference type="Proteomes" id="UP000767291"/>
    </source>
</evidence>
<accession>A0ABS4E6P6</accession>
<reference evidence="1 2" key="1">
    <citation type="submission" date="2021-03" db="EMBL/GenBank/DDBJ databases">
        <title>Genomic Encyclopedia of Type Strains, Phase IV (KMG-IV): sequencing the most valuable type-strain genomes for metagenomic binning, comparative biology and taxonomic classification.</title>
        <authorList>
            <person name="Goeker M."/>
        </authorList>
    </citation>
    <scope>NUCLEOTIDE SEQUENCE [LARGE SCALE GENOMIC DNA]</scope>
    <source>
        <strain evidence="1 2">DSM 1289</strain>
    </source>
</reference>
<comment type="caution">
    <text evidence="1">The sequence shown here is derived from an EMBL/GenBank/DDBJ whole genome shotgun (WGS) entry which is preliminary data.</text>
</comment>
<organism evidence="1 2">
    <name type="scientific">Metaclostridioides mangenotii</name>
    <dbReference type="NCBI Taxonomy" id="1540"/>
    <lineage>
        <taxon>Bacteria</taxon>
        <taxon>Bacillati</taxon>
        <taxon>Bacillota</taxon>
        <taxon>Clostridia</taxon>
        <taxon>Peptostreptococcales</taxon>
        <taxon>Peptostreptococcaceae</taxon>
        <taxon>Metaclostridioides</taxon>
    </lineage>
</organism>
<keyword evidence="2" id="KW-1185">Reference proteome</keyword>
<gene>
    <name evidence="1" type="ORF">J2Z43_000013</name>
</gene>